<accession>A0A4R3VGS4</accession>
<keyword evidence="5 8" id="KW-0521">NADP</keyword>
<dbReference type="GO" id="GO:0070401">
    <property type="term" value="F:NADP+ binding"/>
    <property type="evidence" value="ECO:0007669"/>
    <property type="project" value="UniProtKB-ARBA"/>
</dbReference>
<dbReference type="CDD" id="cd00209">
    <property type="entry name" value="DHFR"/>
    <property type="match status" value="1"/>
</dbReference>
<dbReference type="PRINTS" id="PR00070">
    <property type="entry name" value="DHFR"/>
</dbReference>
<dbReference type="GO" id="GO:0004146">
    <property type="term" value="F:dihydrofolate reductase activity"/>
    <property type="evidence" value="ECO:0007669"/>
    <property type="project" value="UniProtKB-EC"/>
</dbReference>
<evidence type="ECO:0000256" key="3">
    <source>
        <dbReference type="ARBA" id="ARBA00012856"/>
    </source>
</evidence>
<comment type="caution">
    <text evidence="10">The sequence shown here is derived from an EMBL/GenBank/DDBJ whole genome shotgun (WGS) entry which is preliminary data.</text>
</comment>
<dbReference type="PROSITE" id="PS51330">
    <property type="entry name" value="DHFR_2"/>
    <property type="match status" value="1"/>
</dbReference>
<evidence type="ECO:0000313" key="10">
    <source>
        <dbReference type="EMBL" id="TCV03233.1"/>
    </source>
</evidence>
<comment type="function">
    <text evidence="7 8">Key enzyme in folate metabolism. Catalyzes an essential reaction for de novo glycine and purine synthesis, and for DNA precursor synthesis.</text>
</comment>
<organism evidence="10 11">
    <name type="scientific">Paracandidimonas soli</name>
    <dbReference type="NCBI Taxonomy" id="1917182"/>
    <lineage>
        <taxon>Bacteria</taxon>
        <taxon>Pseudomonadati</taxon>
        <taxon>Pseudomonadota</taxon>
        <taxon>Betaproteobacteria</taxon>
        <taxon>Burkholderiales</taxon>
        <taxon>Alcaligenaceae</taxon>
        <taxon>Paracandidimonas</taxon>
    </lineage>
</organism>
<evidence type="ECO:0000313" key="11">
    <source>
        <dbReference type="Proteomes" id="UP000294692"/>
    </source>
</evidence>
<dbReference type="UniPathway" id="UPA00077">
    <property type="reaction ID" value="UER00158"/>
</dbReference>
<keyword evidence="6 8" id="KW-0560">Oxidoreductase</keyword>
<evidence type="ECO:0000256" key="1">
    <source>
        <dbReference type="ARBA" id="ARBA00004903"/>
    </source>
</evidence>
<dbReference type="Pfam" id="PF00186">
    <property type="entry name" value="DHFR_1"/>
    <property type="match status" value="1"/>
</dbReference>
<keyword evidence="4 8" id="KW-0554">One-carbon metabolism</keyword>
<protein>
    <recommendedName>
        <fullName evidence="3 8">Dihydrofolate reductase</fullName>
        <ecNumber evidence="3 8">1.5.1.3</ecNumber>
    </recommendedName>
</protein>
<dbReference type="PIRSF" id="PIRSF000194">
    <property type="entry name" value="DHFR"/>
    <property type="match status" value="1"/>
</dbReference>
<dbReference type="EMBL" id="SMBX01000001">
    <property type="protein sequence ID" value="TCV03233.1"/>
    <property type="molecule type" value="Genomic_DNA"/>
</dbReference>
<dbReference type="PANTHER" id="PTHR48069">
    <property type="entry name" value="DIHYDROFOLATE REDUCTASE"/>
    <property type="match status" value="1"/>
</dbReference>
<dbReference type="Gene3D" id="3.40.430.10">
    <property type="entry name" value="Dihydrofolate Reductase, subunit A"/>
    <property type="match status" value="1"/>
</dbReference>
<comment type="similarity">
    <text evidence="2 8">Belongs to the dihydrofolate reductase family.</text>
</comment>
<sequence length="178" mass="19453">MTLDETRRPAATVRLVVAYADNRTIGRDNDLPWRLRGDLAHFKATTMGRPIIMGRKTWESLGRPLPGRQNIVITRNPGFQAEGATVVPSLEAALQASAPAPEVCVIGGAQIYAQALPLADIISATEVHADVEGDAHFPALDASQWQERSRLPQPEENGYRYDFVEYHRRDAGSAHGGA</sequence>
<dbReference type="FunFam" id="3.40.430.10:FF:000001">
    <property type="entry name" value="Dihydrofolate reductase"/>
    <property type="match status" value="1"/>
</dbReference>
<proteinExistence type="inferred from homology"/>
<dbReference type="Proteomes" id="UP000294692">
    <property type="component" value="Unassembled WGS sequence"/>
</dbReference>
<dbReference type="SUPFAM" id="SSF53597">
    <property type="entry name" value="Dihydrofolate reductase-like"/>
    <property type="match status" value="1"/>
</dbReference>
<dbReference type="PANTHER" id="PTHR48069:SF3">
    <property type="entry name" value="DIHYDROFOLATE REDUCTASE"/>
    <property type="match status" value="1"/>
</dbReference>
<dbReference type="EC" id="1.5.1.3" evidence="3 8"/>
<dbReference type="GO" id="GO:0046654">
    <property type="term" value="P:tetrahydrofolate biosynthetic process"/>
    <property type="evidence" value="ECO:0007669"/>
    <property type="project" value="UniProtKB-UniPathway"/>
</dbReference>
<dbReference type="AlphaFoldDB" id="A0A4R3VGS4"/>
<reference evidence="10 11" key="1">
    <citation type="submission" date="2019-03" db="EMBL/GenBank/DDBJ databases">
        <title>Genomic Encyclopedia of Type Strains, Phase IV (KMG-IV): sequencing the most valuable type-strain genomes for metagenomic binning, comparative biology and taxonomic classification.</title>
        <authorList>
            <person name="Goeker M."/>
        </authorList>
    </citation>
    <scope>NUCLEOTIDE SEQUENCE [LARGE SCALE GENOMIC DNA]</scope>
    <source>
        <strain evidence="10 11">DSM 100048</strain>
    </source>
</reference>
<dbReference type="OrthoDB" id="9804315at2"/>
<evidence type="ECO:0000256" key="2">
    <source>
        <dbReference type="ARBA" id="ARBA00009539"/>
    </source>
</evidence>
<gene>
    <name evidence="10" type="ORF">EV686_101697</name>
</gene>
<dbReference type="InterPro" id="IPR024072">
    <property type="entry name" value="DHFR-like_dom_sf"/>
</dbReference>
<comment type="catalytic activity">
    <reaction evidence="8">
        <text>(6S)-5,6,7,8-tetrahydrofolate + NADP(+) = 7,8-dihydrofolate + NADPH + H(+)</text>
        <dbReference type="Rhea" id="RHEA:15009"/>
        <dbReference type="ChEBI" id="CHEBI:15378"/>
        <dbReference type="ChEBI" id="CHEBI:57451"/>
        <dbReference type="ChEBI" id="CHEBI:57453"/>
        <dbReference type="ChEBI" id="CHEBI:57783"/>
        <dbReference type="ChEBI" id="CHEBI:58349"/>
        <dbReference type="EC" id="1.5.1.3"/>
    </reaction>
</comment>
<dbReference type="RefSeq" id="WP_132473491.1">
    <property type="nucleotide sequence ID" value="NZ_JBHRVM010000001.1"/>
</dbReference>
<evidence type="ECO:0000256" key="5">
    <source>
        <dbReference type="ARBA" id="ARBA00022857"/>
    </source>
</evidence>
<evidence type="ECO:0000256" key="4">
    <source>
        <dbReference type="ARBA" id="ARBA00022563"/>
    </source>
</evidence>
<keyword evidence="11" id="KW-1185">Reference proteome</keyword>
<comment type="pathway">
    <text evidence="1 8">Cofactor biosynthesis; tetrahydrofolate biosynthesis; 5,6,7,8-tetrahydrofolate from 7,8-dihydrofolate: step 1/1.</text>
</comment>
<dbReference type="GO" id="GO:0046452">
    <property type="term" value="P:dihydrofolate metabolic process"/>
    <property type="evidence" value="ECO:0007669"/>
    <property type="project" value="TreeGrafter"/>
</dbReference>
<dbReference type="InterPro" id="IPR012259">
    <property type="entry name" value="DHFR"/>
</dbReference>
<evidence type="ECO:0000256" key="7">
    <source>
        <dbReference type="ARBA" id="ARBA00025067"/>
    </source>
</evidence>
<dbReference type="InterPro" id="IPR001796">
    <property type="entry name" value="DHFR_dom"/>
</dbReference>
<dbReference type="GO" id="GO:0046655">
    <property type="term" value="P:folic acid metabolic process"/>
    <property type="evidence" value="ECO:0007669"/>
    <property type="project" value="TreeGrafter"/>
</dbReference>
<feature type="domain" description="DHFR" evidence="9">
    <location>
        <begin position="12"/>
        <end position="168"/>
    </location>
</feature>
<dbReference type="GO" id="GO:0006730">
    <property type="term" value="P:one-carbon metabolic process"/>
    <property type="evidence" value="ECO:0007669"/>
    <property type="project" value="UniProtKB-KW"/>
</dbReference>
<name>A0A4R3VGS4_9BURK</name>
<evidence type="ECO:0000256" key="6">
    <source>
        <dbReference type="ARBA" id="ARBA00023002"/>
    </source>
</evidence>
<evidence type="ECO:0000259" key="9">
    <source>
        <dbReference type="PROSITE" id="PS51330"/>
    </source>
</evidence>
<evidence type="ECO:0000256" key="8">
    <source>
        <dbReference type="PIRNR" id="PIRNR000194"/>
    </source>
</evidence>
<dbReference type="GO" id="GO:0005829">
    <property type="term" value="C:cytosol"/>
    <property type="evidence" value="ECO:0007669"/>
    <property type="project" value="TreeGrafter"/>
</dbReference>